<evidence type="ECO:0000259" key="2">
    <source>
        <dbReference type="Pfam" id="PF00483"/>
    </source>
</evidence>
<evidence type="ECO:0000313" key="5">
    <source>
        <dbReference type="Proteomes" id="UP000183080"/>
    </source>
</evidence>
<proteinExistence type="inferred from homology"/>
<comment type="caution">
    <text evidence="4">The sequence shown here is derived from an EMBL/GenBank/DDBJ whole genome shotgun (WGS) entry which is preliminary data.</text>
</comment>
<dbReference type="STRING" id="1888995.BD935_00440"/>
<dbReference type="PANTHER" id="PTHR22572">
    <property type="entry name" value="SUGAR-1-PHOSPHATE GUANYL TRANSFERASE"/>
    <property type="match status" value="1"/>
</dbReference>
<dbReference type="InterPro" id="IPR005835">
    <property type="entry name" value="NTP_transferase_dom"/>
</dbReference>
<evidence type="ECO:0000313" key="4">
    <source>
        <dbReference type="EMBL" id="OIR21238.1"/>
    </source>
</evidence>
<dbReference type="Pfam" id="PF00483">
    <property type="entry name" value="NTP_transferase"/>
    <property type="match status" value="1"/>
</dbReference>
<dbReference type="InterPro" id="IPR050486">
    <property type="entry name" value="Mannose-1P_guanyltransferase"/>
</dbReference>
<dbReference type="SUPFAM" id="SSF53448">
    <property type="entry name" value="Nucleotide-diphospho-sugar transferases"/>
    <property type="match status" value="1"/>
</dbReference>
<comment type="similarity">
    <text evidence="1">Belongs to the transferase hexapeptide repeat family.</text>
</comment>
<evidence type="ECO:0000256" key="1">
    <source>
        <dbReference type="ARBA" id="ARBA00007274"/>
    </source>
</evidence>
<dbReference type="InterPro" id="IPR029044">
    <property type="entry name" value="Nucleotide-diphossugar_trans"/>
</dbReference>
<sequence length="316" mass="35010">MEAIILVGGLGTRLRPLTKTIPKPLLPLVNIPMVERMIRNLPEKIDTVILAVSYGLEQMLEYFKKTNVGRKVIIVPEKEPLGTGGAMKNCEKYITGTTAVFNGDVVTSINLDEMIEYHKSKKAKGTLALWEVENPNRFGVVKLVKGEILKFQEKPPKGEELSNLINAGTYILEPEIISIIPENEKISIERDIYPKIVGNGLYGIPFEGYFIDAGTPESYLEANFKLLDINIESENNELKNKVHIHETSKVVDSIIGPNVIIGPDVFIEKSVISNTVILSDSKIYGSTINNSIIGPNISLNHDVENTIIAPEGEKIF</sequence>
<evidence type="ECO:0000259" key="3">
    <source>
        <dbReference type="Pfam" id="PF25087"/>
    </source>
</evidence>
<dbReference type="Gene3D" id="3.90.550.10">
    <property type="entry name" value="Spore Coat Polysaccharide Biosynthesis Protein SpsA, Chain A"/>
    <property type="match status" value="1"/>
</dbReference>
<feature type="domain" description="Mannose-1-phosphate guanyltransferase C-terminal" evidence="3">
    <location>
        <begin position="240"/>
        <end position="301"/>
    </location>
</feature>
<accession>A0A1J5UAG1</accession>
<dbReference type="Pfam" id="PF25087">
    <property type="entry name" value="GMPPB_C"/>
    <property type="match status" value="1"/>
</dbReference>
<organism evidence="4 5">
    <name type="scientific">Marine Group III euryarchaeote CG-Epi1</name>
    <dbReference type="NCBI Taxonomy" id="1888995"/>
    <lineage>
        <taxon>Archaea</taxon>
        <taxon>Methanobacteriati</taxon>
        <taxon>Thermoplasmatota</taxon>
        <taxon>Thermoplasmata</taxon>
        <taxon>Candidatus Thermoprofundales</taxon>
    </lineage>
</organism>
<feature type="domain" description="Nucleotidyl transferase" evidence="2">
    <location>
        <begin position="3"/>
        <end position="227"/>
    </location>
</feature>
<dbReference type="CDD" id="cd04181">
    <property type="entry name" value="NTP_transferase"/>
    <property type="match status" value="1"/>
</dbReference>
<dbReference type="EMBL" id="MIZA01000001">
    <property type="protein sequence ID" value="OIR21238.1"/>
    <property type="molecule type" value="Genomic_DNA"/>
</dbReference>
<reference evidence="4 5" key="1">
    <citation type="submission" date="2016-08" db="EMBL/GenBank/DDBJ databases">
        <title>New Insights into Marine Group III Euryarchaeota, from dark to light.</title>
        <authorList>
            <person name="Haro-Moreno J.M."/>
            <person name="Rodriguez-Valera F."/>
            <person name="Lopez-Garcia P."/>
            <person name="Moreira D."/>
            <person name="Martin-Cuadrado A.B."/>
        </authorList>
    </citation>
    <scope>NUCLEOTIDE SEQUENCE [LARGE SCALE GENOMIC DNA]</scope>
    <source>
        <strain evidence="4">CG-Epi1</strain>
    </source>
</reference>
<dbReference type="InterPro" id="IPR056729">
    <property type="entry name" value="GMPPB_C"/>
</dbReference>
<name>A0A1J5UAG1_9ARCH</name>
<dbReference type="AlphaFoldDB" id="A0A1J5UAG1"/>
<protein>
    <submittedName>
        <fullName evidence="4">Uncharacterized protein</fullName>
    </submittedName>
</protein>
<dbReference type="Proteomes" id="UP000183080">
    <property type="component" value="Unassembled WGS sequence"/>
</dbReference>
<gene>
    <name evidence="4" type="ORF">BD935_00440</name>
</gene>